<keyword evidence="2" id="KW-1185">Reference proteome</keyword>
<comment type="caution">
    <text evidence="1">The sequence shown here is derived from an EMBL/GenBank/DDBJ whole genome shotgun (WGS) entry which is preliminary data.</text>
</comment>
<name>A0ACA9RFN4_9GLOM</name>
<accession>A0ACA9RFN4</accession>
<gene>
    <name evidence="1" type="ORF">SPELUC_LOCUS17132</name>
</gene>
<feature type="non-terminal residue" evidence="1">
    <location>
        <position position="78"/>
    </location>
</feature>
<sequence>MRAFINQKKQHLDNKQNKITNNECDKGDKNYNLVISNLSITKCKGRPETKRYKSSIKKACHQPYACHTCDQICYNSAR</sequence>
<organism evidence="1 2">
    <name type="scientific">Cetraspora pellucida</name>
    <dbReference type="NCBI Taxonomy" id="1433469"/>
    <lineage>
        <taxon>Eukaryota</taxon>
        <taxon>Fungi</taxon>
        <taxon>Fungi incertae sedis</taxon>
        <taxon>Mucoromycota</taxon>
        <taxon>Glomeromycotina</taxon>
        <taxon>Glomeromycetes</taxon>
        <taxon>Diversisporales</taxon>
        <taxon>Gigasporaceae</taxon>
        <taxon>Cetraspora</taxon>
    </lineage>
</organism>
<dbReference type="Proteomes" id="UP000789366">
    <property type="component" value="Unassembled WGS sequence"/>
</dbReference>
<dbReference type="EMBL" id="CAJVPW010067963">
    <property type="protein sequence ID" value="CAG8789842.1"/>
    <property type="molecule type" value="Genomic_DNA"/>
</dbReference>
<protein>
    <submittedName>
        <fullName evidence="1">16627_t:CDS:1</fullName>
    </submittedName>
</protein>
<evidence type="ECO:0000313" key="1">
    <source>
        <dbReference type="EMBL" id="CAG8789842.1"/>
    </source>
</evidence>
<reference evidence="1" key="1">
    <citation type="submission" date="2021-06" db="EMBL/GenBank/DDBJ databases">
        <authorList>
            <person name="Kallberg Y."/>
            <person name="Tangrot J."/>
            <person name="Rosling A."/>
        </authorList>
    </citation>
    <scope>NUCLEOTIDE SEQUENCE</scope>
    <source>
        <strain evidence="1">28 12/20/2015</strain>
    </source>
</reference>
<evidence type="ECO:0000313" key="2">
    <source>
        <dbReference type="Proteomes" id="UP000789366"/>
    </source>
</evidence>
<proteinExistence type="predicted"/>